<keyword evidence="3" id="KW-0749">Sporulation</keyword>
<keyword evidence="2" id="KW-0800">Toxin</keyword>
<dbReference type="RefSeq" id="WP_086401312.1">
    <property type="nucleotide sequence ID" value="NZ_MOOP01000080.1"/>
</dbReference>
<accession>A0A9X6QPI8</accession>
<comment type="caution">
    <text evidence="6">The sequence shown here is derived from an EMBL/GenBank/DDBJ whole genome shotgun (WGS) entry which is preliminary data.</text>
</comment>
<evidence type="ECO:0000313" key="6">
    <source>
        <dbReference type="EMBL" id="OUB48746.1"/>
    </source>
</evidence>
<proteinExistence type="inferred from homology"/>
<dbReference type="GO" id="GO:0090729">
    <property type="term" value="F:toxin activity"/>
    <property type="evidence" value="ECO:0007669"/>
    <property type="project" value="UniProtKB-KW"/>
</dbReference>
<evidence type="ECO:0000256" key="2">
    <source>
        <dbReference type="ARBA" id="ARBA00022656"/>
    </source>
</evidence>
<evidence type="ECO:0000256" key="4">
    <source>
        <dbReference type="ARBA" id="ARBA00023026"/>
    </source>
</evidence>
<dbReference type="SUPFAM" id="SSF56849">
    <property type="entry name" value="delta-Endotoxin (insectocide), N-terminal domain"/>
    <property type="match status" value="1"/>
</dbReference>
<dbReference type="Gene3D" id="1.20.190.10">
    <property type="entry name" value="Pesticidal crystal protein, N-terminal domain"/>
    <property type="match status" value="1"/>
</dbReference>
<evidence type="ECO:0000313" key="7">
    <source>
        <dbReference type="Proteomes" id="UP000195120"/>
    </source>
</evidence>
<sequence>MGTTGILLPIFWPTASDPNVVWKSLIANAENLVDAKIDEVMKNLAISKLNGLKSAMNKYKQAIERLKKEPTNPIEQEAVRTTYKNTDMIFLYSMPQFVVRNFEI</sequence>
<comment type="similarity">
    <text evidence="1">Belongs to the delta endotoxin family.</text>
</comment>
<dbReference type="AlphaFoldDB" id="A0A9X6QPI8"/>
<gene>
    <name evidence="6" type="ORF">BK741_13385</name>
</gene>
<evidence type="ECO:0000256" key="1">
    <source>
        <dbReference type="ARBA" id="ARBA00007819"/>
    </source>
</evidence>
<dbReference type="GO" id="GO:0030435">
    <property type="term" value="P:sporulation resulting in formation of a cellular spore"/>
    <property type="evidence" value="ECO:0007669"/>
    <property type="project" value="UniProtKB-KW"/>
</dbReference>
<reference evidence="6 7" key="1">
    <citation type="submission" date="2016-10" db="EMBL/GenBank/DDBJ databases">
        <title>Comparative genomics of Bacillus thuringiensis reveals a path to pathogens against multiple invertebrate hosts.</title>
        <authorList>
            <person name="Zheng J."/>
            <person name="Gao Q."/>
            <person name="Liu H."/>
            <person name="Peng D."/>
            <person name="Ruan L."/>
            <person name="Sun M."/>
        </authorList>
    </citation>
    <scope>NUCLEOTIDE SEQUENCE [LARGE SCALE GENOMIC DNA]</scope>
    <source>
        <strain evidence="6">BGSC 4BW1</strain>
    </source>
</reference>
<keyword evidence="4" id="KW-0843">Virulence</keyword>
<organism evidence="6 7">
    <name type="scientific">Bacillus thuringiensis serovar iberica</name>
    <dbReference type="NCBI Taxonomy" id="180866"/>
    <lineage>
        <taxon>Bacteria</taxon>
        <taxon>Bacillati</taxon>
        <taxon>Bacillota</taxon>
        <taxon>Bacilli</taxon>
        <taxon>Bacillales</taxon>
        <taxon>Bacillaceae</taxon>
        <taxon>Bacillus</taxon>
        <taxon>Bacillus cereus group</taxon>
    </lineage>
</organism>
<protein>
    <recommendedName>
        <fullName evidence="5">Crystaline entomocidal protoxin</fullName>
    </recommendedName>
</protein>
<dbReference type="InterPro" id="IPR036716">
    <property type="entry name" value="Pest_crys_N_sf"/>
</dbReference>
<dbReference type="EMBL" id="MOOP01000080">
    <property type="protein sequence ID" value="OUB48746.1"/>
    <property type="molecule type" value="Genomic_DNA"/>
</dbReference>
<evidence type="ECO:0000256" key="5">
    <source>
        <dbReference type="ARBA" id="ARBA00029653"/>
    </source>
</evidence>
<evidence type="ECO:0000256" key="3">
    <source>
        <dbReference type="ARBA" id="ARBA00022969"/>
    </source>
</evidence>
<name>A0A9X6QPI8_BACTU</name>
<dbReference type="Proteomes" id="UP000195120">
    <property type="component" value="Unassembled WGS sequence"/>
</dbReference>